<dbReference type="GO" id="GO:0036297">
    <property type="term" value="P:interstrand cross-link repair"/>
    <property type="evidence" value="ECO:0000318"/>
    <property type="project" value="GO_Central"/>
</dbReference>
<keyword evidence="9" id="KW-1185">Reference proteome</keyword>
<dbReference type="PANTHER" id="PTHR23240">
    <property type="entry name" value="DNA CROSS-LINK REPAIR PROTEIN PSO2/SNM1-RELATED"/>
    <property type="match status" value="1"/>
</dbReference>
<dbReference type="PROSITE" id="PS50105">
    <property type="entry name" value="SAM_DOMAIN"/>
    <property type="match status" value="1"/>
</dbReference>
<dbReference type="Gene3D" id="3.40.50.12650">
    <property type="match status" value="1"/>
</dbReference>
<evidence type="ECO:0000256" key="2">
    <source>
        <dbReference type="ARBA" id="ARBA00010304"/>
    </source>
</evidence>
<dbReference type="FunFam" id="3.60.15.10:FF:000027">
    <property type="entry name" value="DNA ligase 6"/>
    <property type="match status" value="1"/>
</dbReference>
<gene>
    <name evidence="8" type="ORF">ZOSMA_59G00350</name>
</gene>
<evidence type="ECO:0000256" key="5">
    <source>
        <dbReference type="ARBA" id="ARBA00023242"/>
    </source>
</evidence>
<proteinExistence type="inferred from homology"/>
<sequence>MVSKTGYVSDSDSDDDFQRLTPVIYLSQTKPKPNSRKLVNTSALRSRKKPRPSGGKENRPVPEIQKTHFGLANDGFPSSDERSNIFDQSHPIDSNHTQQQEVQKGNLFTNGSSKCRDLGVLDGCVEKKDLTCEKSRESYGMSIESRLLAVGKELPSLDEEFDMSPDFEPSTQLNELMNLCAEISDKEILDDGEVVCQSDDKPVECPLCQVDITLLNEERRNAHTNHCLDVDNTSSKMDTPKDENCNSMKSTMDVSPVLKFLSSLGLSRYEEIFVKEEIDWDTMQLLTEEDLFRVGIIALGPRKKIVCALNELGRDKQYPDTKANIPRMVSEEIARAVPKNKLITEYFQGSTVSTSRACARSKLSNGSRVNSCNKELFLRNAALKNHMQNFKLRDIPSWCSIPGTPFRVDAFRFLRPDCTYWFLTHFHTDHYQGITKNFRNGKIYCSQITAKLLNMKIGVPFEKLHVIPLNQKTSIAGVDVTFLDANHCPGSVIILFEPPNCNTVLHTGDFRFCEAMANCHILRSCNVHTLILDTTYCNPQYDFPKQESIIQFVIEAIQAEAFNPNTLFLIGTYTIGKERLFCEVARILRKKVYVGTAAKLRLLECLGLPPEDMQWFTLNEMESNVHVVPLWSIASFKRMKHLTNLYSKRYNLIVAFSPTGWSFGTGKKKSATGPGKKWQQGTIIRYEVPYSEHSSFSELKEFVQFISPKVIIPSVNNKSQKSADAMVSLLM</sequence>
<comment type="subcellular location">
    <subcellularLocation>
        <location evidence="1">Nucleus</location>
    </subcellularLocation>
</comment>
<name>A0A0K9NWX8_ZOSMR</name>
<dbReference type="Pfam" id="PF00536">
    <property type="entry name" value="SAM_1"/>
    <property type="match status" value="1"/>
</dbReference>
<dbReference type="GO" id="GO:0006303">
    <property type="term" value="P:double-strand break repair via nonhomologous end joining"/>
    <property type="evidence" value="ECO:0000318"/>
    <property type="project" value="GO_Central"/>
</dbReference>
<keyword evidence="5" id="KW-0539">Nucleus</keyword>
<evidence type="ECO:0000256" key="4">
    <source>
        <dbReference type="ARBA" id="ARBA00023204"/>
    </source>
</evidence>
<dbReference type="CDD" id="cd16273">
    <property type="entry name" value="SNM1A-1C-like_MBL-fold"/>
    <property type="match status" value="1"/>
</dbReference>
<dbReference type="Pfam" id="PF07522">
    <property type="entry name" value="DRMBL"/>
    <property type="match status" value="1"/>
</dbReference>
<dbReference type="CDD" id="cd09487">
    <property type="entry name" value="SAM_superfamily"/>
    <property type="match status" value="1"/>
</dbReference>
<evidence type="ECO:0000256" key="1">
    <source>
        <dbReference type="ARBA" id="ARBA00004123"/>
    </source>
</evidence>
<dbReference type="SUPFAM" id="SSF56281">
    <property type="entry name" value="Metallo-hydrolase/oxidoreductase"/>
    <property type="match status" value="1"/>
</dbReference>
<dbReference type="OMA" id="NHGKIYC"/>
<dbReference type="EMBL" id="LFYR01001622">
    <property type="protein sequence ID" value="KMZ60475.1"/>
    <property type="molecule type" value="Genomic_DNA"/>
</dbReference>
<dbReference type="InterPro" id="IPR036866">
    <property type="entry name" value="RibonucZ/Hydroxyglut_hydro"/>
</dbReference>
<dbReference type="InterPro" id="IPR001660">
    <property type="entry name" value="SAM"/>
</dbReference>
<dbReference type="OrthoDB" id="262529at2759"/>
<evidence type="ECO:0000256" key="6">
    <source>
        <dbReference type="SAM" id="MobiDB-lite"/>
    </source>
</evidence>
<keyword evidence="4" id="KW-0234">DNA repair</keyword>
<reference evidence="9" key="1">
    <citation type="journal article" date="2016" name="Nature">
        <title>The genome of the seagrass Zostera marina reveals angiosperm adaptation to the sea.</title>
        <authorList>
            <person name="Olsen J.L."/>
            <person name="Rouze P."/>
            <person name="Verhelst B."/>
            <person name="Lin Y.-C."/>
            <person name="Bayer T."/>
            <person name="Collen J."/>
            <person name="Dattolo E."/>
            <person name="De Paoli E."/>
            <person name="Dittami S."/>
            <person name="Maumus F."/>
            <person name="Michel G."/>
            <person name="Kersting A."/>
            <person name="Lauritano C."/>
            <person name="Lohaus R."/>
            <person name="Toepel M."/>
            <person name="Tonon T."/>
            <person name="Vanneste K."/>
            <person name="Amirebrahimi M."/>
            <person name="Brakel J."/>
            <person name="Bostroem C."/>
            <person name="Chovatia M."/>
            <person name="Grimwood J."/>
            <person name="Jenkins J.W."/>
            <person name="Jueterbock A."/>
            <person name="Mraz A."/>
            <person name="Stam W.T."/>
            <person name="Tice H."/>
            <person name="Bornberg-Bauer E."/>
            <person name="Green P.J."/>
            <person name="Pearson G.A."/>
            <person name="Procaccini G."/>
            <person name="Duarte C.M."/>
            <person name="Schmutz J."/>
            <person name="Reusch T.B.H."/>
            <person name="Van de Peer Y."/>
        </authorList>
    </citation>
    <scope>NUCLEOTIDE SEQUENCE [LARGE SCALE GENOMIC DNA]</scope>
    <source>
        <strain evidence="9">cv. Finnish</strain>
    </source>
</reference>
<feature type="compositionally biased region" description="Polar residues" evidence="6">
    <location>
        <begin position="26"/>
        <end position="44"/>
    </location>
</feature>
<comment type="similarity">
    <text evidence="2">Belongs to the DNA repair metallo-beta-lactamase (DRMBL) family.</text>
</comment>
<evidence type="ECO:0000313" key="9">
    <source>
        <dbReference type="Proteomes" id="UP000036987"/>
    </source>
</evidence>
<accession>A0A0K9NWX8</accession>
<dbReference type="PANTHER" id="PTHR23240:SF6">
    <property type="entry name" value="DNA CROSS-LINK REPAIR 1A PROTEIN"/>
    <property type="match status" value="1"/>
</dbReference>
<keyword evidence="3" id="KW-0227">DNA damage</keyword>
<dbReference type="Gene3D" id="1.10.150.50">
    <property type="entry name" value="Transcription Factor, Ets-1"/>
    <property type="match status" value="1"/>
</dbReference>
<dbReference type="Gene3D" id="3.60.15.10">
    <property type="entry name" value="Ribonuclease Z/Hydroxyacylglutathione hydrolase-like"/>
    <property type="match status" value="1"/>
</dbReference>
<dbReference type="GO" id="GO:0003684">
    <property type="term" value="F:damaged DNA binding"/>
    <property type="evidence" value="ECO:0000318"/>
    <property type="project" value="GO_Central"/>
</dbReference>
<dbReference type="AlphaFoldDB" id="A0A0K9NWX8"/>
<dbReference type="FunFam" id="3.40.50.12650:FF:000001">
    <property type="entry name" value="DNA cross-link repair 1A"/>
    <property type="match status" value="1"/>
</dbReference>
<dbReference type="GO" id="GO:0035312">
    <property type="term" value="F:5'-3' DNA exonuclease activity"/>
    <property type="evidence" value="ECO:0000318"/>
    <property type="project" value="GO_Central"/>
</dbReference>
<feature type="domain" description="SAM" evidence="7">
    <location>
        <begin position="252"/>
        <end position="315"/>
    </location>
</feature>
<evidence type="ECO:0000259" key="7">
    <source>
        <dbReference type="PROSITE" id="PS50105"/>
    </source>
</evidence>
<protein>
    <submittedName>
        <fullName evidence="8">DNA cross-link repair 1A protein</fullName>
    </submittedName>
</protein>
<organism evidence="8 9">
    <name type="scientific">Zostera marina</name>
    <name type="common">Eelgrass</name>
    <dbReference type="NCBI Taxonomy" id="29655"/>
    <lineage>
        <taxon>Eukaryota</taxon>
        <taxon>Viridiplantae</taxon>
        <taxon>Streptophyta</taxon>
        <taxon>Embryophyta</taxon>
        <taxon>Tracheophyta</taxon>
        <taxon>Spermatophyta</taxon>
        <taxon>Magnoliopsida</taxon>
        <taxon>Liliopsida</taxon>
        <taxon>Zosteraceae</taxon>
        <taxon>Zostera</taxon>
    </lineage>
</organism>
<comment type="caution">
    <text evidence="8">The sequence shown here is derived from an EMBL/GenBank/DDBJ whole genome shotgun (WGS) entry which is preliminary data.</text>
</comment>
<dbReference type="GO" id="GO:0005634">
    <property type="term" value="C:nucleus"/>
    <property type="evidence" value="ECO:0000318"/>
    <property type="project" value="GO_Central"/>
</dbReference>
<dbReference type="SUPFAM" id="SSF47769">
    <property type="entry name" value="SAM/Pointed domain"/>
    <property type="match status" value="1"/>
</dbReference>
<feature type="region of interest" description="Disordered" evidence="6">
    <location>
        <begin position="25"/>
        <end position="100"/>
    </location>
</feature>
<dbReference type="Proteomes" id="UP000036987">
    <property type="component" value="Unassembled WGS sequence"/>
</dbReference>
<dbReference type="InterPro" id="IPR011084">
    <property type="entry name" value="DRMBL"/>
</dbReference>
<evidence type="ECO:0000256" key="3">
    <source>
        <dbReference type="ARBA" id="ARBA00022763"/>
    </source>
</evidence>
<dbReference type="STRING" id="29655.A0A0K9NWX8"/>
<dbReference type="InterPro" id="IPR013761">
    <property type="entry name" value="SAM/pointed_sf"/>
</dbReference>
<evidence type="ECO:0000313" key="8">
    <source>
        <dbReference type="EMBL" id="KMZ60475.1"/>
    </source>
</evidence>
<feature type="compositionally biased region" description="Polar residues" evidence="6">
    <location>
        <begin position="85"/>
        <end position="100"/>
    </location>
</feature>
<dbReference type="SMART" id="SM00454">
    <property type="entry name" value="SAM"/>
    <property type="match status" value="1"/>
</dbReference>